<name>A0A076PHH7_COMTE</name>
<dbReference type="InterPro" id="IPR009057">
    <property type="entry name" value="Homeodomain-like_sf"/>
</dbReference>
<organism evidence="4 5">
    <name type="scientific">Comamonas testosteroni TK102</name>
    <dbReference type="NCBI Taxonomy" id="1392005"/>
    <lineage>
        <taxon>Bacteria</taxon>
        <taxon>Pseudomonadati</taxon>
        <taxon>Pseudomonadota</taxon>
        <taxon>Betaproteobacteria</taxon>
        <taxon>Burkholderiales</taxon>
        <taxon>Comamonadaceae</taxon>
        <taxon>Comamonas</taxon>
    </lineage>
</organism>
<feature type="DNA-binding region" description="H-T-H motif" evidence="2">
    <location>
        <begin position="29"/>
        <end position="48"/>
    </location>
</feature>
<dbReference type="AlphaFoldDB" id="A0A076PHH7"/>
<dbReference type="Pfam" id="PF00440">
    <property type="entry name" value="TetR_N"/>
    <property type="match status" value="1"/>
</dbReference>
<dbReference type="KEGG" id="ctes:O987_10595"/>
<dbReference type="PROSITE" id="PS50977">
    <property type="entry name" value="HTH_TETR_2"/>
    <property type="match status" value="1"/>
</dbReference>
<dbReference type="RefSeq" id="WP_003056562.1">
    <property type="nucleotide sequence ID" value="NZ_CP006704.1"/>
</dbReference>
<feature type="domain" description="HTH tetR-type" evidence="3">
    <location>
        <begin position="6"/>
        <end position="66"/>
    </location>
</feature>
<evidence type="ECO:0000256" key="1">
    <source>
        <dbReference type="ARBA" id="ARBA00023125"/>
    </source>
</evidence>
<dbReference type="InterPro" id="IPR001647">
    <property type="entry name" value="HTH_TetR"/>
</dbReference>
<evidence type="ECO:0000313" key="5">
    <source>
        <dbReference type="Proteomes" id="UP000028782"/>
    </source>
</evidence>
<evidence type="ECO:0000259" key="3">
    <source>
        <dbReference type="PROSITE" id="PS50977"/>
    </source>
</evidence>
<dbReference type="HOGENOM" id="CLU_091687_4_2_4"/>
<accession>A0A076PHH7</accession>
<dbReference type="Gene3D" id="1.10.357.10">
    <property type="entry name" value="Tetracycline Repressor, domain 2"/>
    <property type="match status" value="1"/>
</dbReference>
<protein>
    <submittedName>
        <fullName evidence="4">TetR family transcriptional regulator</fullName>
    </submittedName>
</protein>
<dbReference type="Proteomes" id="UP000028782">
    <property type="component" value="Chromosome"/>
</dbReference>
<evidence type="ECO:0000256" key="2">
    <source>
        <dbReference type="PROSITE-ProRule" id="PRU00335"/>
    </source>
</evidence>
<evidence type="ECO:0000313" key="4">
    <source>
        <dbReference type="EMBL" id="AIJ46244.1"/>
    </source>
</evidence>
<dbReference type="GO" id="GO:0003677">
    <property type="term" value="F:DNA binding"/>
    <property type="evidence" value="ECO:0007669"/>
    <property type="project" value="UniProtKB-UniRule"/>
</dbReference>
<keyword evidence="1 2" id="KW-0238">DNA-binding</keyword>
<dbReference type="Pfam" id="PF17937">
    <property type="entry name" value="TetR_C_28"/>
    <property type="match status" value="1"/>
</dbReference>
<sequence>MGRTRVIDPDKLLDAAEAVVARDGPSKLTLESVAAEAGVSKASVVYDHKTKQALIEALVRRALARDNDFNAAAAERLGDTDARVVRGRIAAAADPLPPAQRAVALSLCAALAQDAGLRECMQANQAAVIEAVQRDAAQPRSALIAYLALEGLKLLESLDFHTFPTAQRDRLLREIEALVDPPALLDPATASRRRR</sequence>
<dbReference type="EMBL" id="CP006704">
    <property type="protein sequence ID" value="AIJ46244.1"/>
    <property type="molecule type" value="Genomic_DNA"/>
</dbReference>
<dbReference type="InterPro" id="IPR041479">
    <property type="entry name" value="TetR_CgmR_C"/>
</dbReference>
<dbReference type="SUPFAM" id="SSF46689">
    <property type="entry name" value="Homeodomain-like"/>
    <property type="match status" value="1"/>
</dbReference>
<gene>
    <name evidence="4" type="ORF">O987_10595</name>
</gene>
<proteinExistence type="predicted"/>
<reference evidence="4 5" key="1">
    <citation type="journal article" date="2014" name="Genome Announc.">
        <title>Complete Genome Sequence of Polychlorinated Biphenyl Degrader Comamonas testosteroni TK102 (NBRC 109938).</title>
        <authorList>
            <person name="Fukuda K."/>
            <person name="Hosoyama A."/>
            <person name="Tsuchikane K."/>
            <person name="Ohji S."/>
            <person name="Yamazoe A."/>
            <person name="Fujita N."/>
            <person name="Shintani M."/>
            <person name="Kimbara K."/>
        </authorList>
    </citation>
    <scope>NUCLEOTIDE SEQUENCE [LARGE SCALE GENOMIC DNA]</scope>
    <source>
        <strain evidence="4">TK102</strain>
    </source>
</reference>